<feature type="non-terminal residue" evidence="2">
    <location>
        <position position="1"/>
    </location>
</feature>
<gene>
    <name evidence="2" type="ORF">METZ01_LOCUS314699</name>
</gene>
<proteinExistence type="predicted"/>
<feature type="non-terminal residue" evidence="2">
    <location>
        <position position="366"/>
    </location>
</feature>
<dbReference type="Pfam" id="PF00884">
    <property type="entry name" value="Sulfatase"/>
    <property type="match status" value="1"/>
</dbReference>
<dbReference type="PANTHER" id="PTHR43108:SF8">
    <property type="entry name" value="SD21168P"/>
    <property type="match status" value="1"/>
</dbReference>
<feature type="domain" description="Sulfatase N-terminal" evidence="1">
    <location>
        <begin position="2"/>
        <end position="312"/>
    </location>
</feature>
<dbReference type="InterPro" id="IPR017850">
    <property type="entry name" value="Alkaline_phosphatase_core_sf"/>
</dbReference>
<protein>
    <recommendedName>
        <fullName evidence="1">Sulfatase N-terminal domain-containing protein</fullName>
    </recommendedName>
</protein>
<evidence type="ECO:0000313" key="2">
    <source>
        <dbReference type="EMBL" id="SVC61845.1"/>
    </source>
</evidence>
<accession>A0A382NNF1</accession>
<dbReference type="AlphaFoldDB" id="A0A382NNF1"/>
<reference evidence="2" key="1">
    <citation type="submission" date="2018-05" db="EMBL/GenBank/DDBJ databases">
        <authorList>
            <person name="Lanie J.A."/>
            <person name="Ng W.-L."/>
            <person name="Kazmierczak K.M."/>
            <person name="Andrzejewski T.M."/>
            <person name="Davidsen T.M."/>
            <person name="Wayne K.J."/>
            <person name="Tettelin H."/>
            <person name="Glass J.I."/>
            <person name="Rusch D."/>
            <person name="Podicherti R."/>
            <person name="Tsui H.-C.T."/>
            <person name="Winkler M.E."/>
        </authorList>
    </citation>
    <scope>NUCLEOTIDE SEQUENCE</scope>
</reference>
<dbReference type="EMBL" id="UINC01101213">
    <property type="protein sequence ID" value="SVC61845.1"/>
    <property type="molecule type" value="Genomic_DNA"/>
</dbReference>
<evidence type="ECO:0000259" key="1">
    <source>
        <dbReference type="Pfam" id="PF00884"/>
    </source>
</evidence>
<dbReference type="InterPro" id="IPR000917">
    <property type="entry name" value="Sulfatase_N"/>
</dbReference>
<organism evidence="2">
    <name type="scientific">marine metagenome</name>
    <dbReference type="NCBI Taxonomy" id="408172"/>
    <lineage>
        <taxon>unclassified sequences</taxon>
        <taxon>metagenomes</taxon>
        <taxon>ecological metagenomes</taxon>
    </lineage>
</organism>
<name>A0A382NNF1_9ZZZZ</name>
<dbReference type="Gene3D" id="3.40.720.10">
    <property type="entry name" value="Alkaline Phosphatase, subunit A"/>
    <property type="match status" value="1"/>
</dbReference>
<sequence>IAHHLQNHGYQTALLGKAHFEPWLGSADDFYENRMASLNQTGPHRGFHHMELANHFFEGHSHYDLWMNEHPHEKALFYPMITRQGQNTIGMGDTNACQVWPMDIPLSLYHTQWVADRTVKWLENQQSSKDPWFCWMSFPDPHHPWDIPQSELPRVSWRSLGLPERYCDNKAAGQVLGQKPKHWLGYYNGSIWTNLESPREFIPANMTPDQVREINAMTHIENELIDEACAGVLDYLKANGSYDNTDIFFTSDHGELQGDFGLMFKGPYHVDALMHVPLIWRPANTSGIQPDEILDPVGHLDLAATFCEIAGIDIPDYVEGEPLPDSQATATEQNRTQVFTQWDSQHGSIDLHLRSVYHRDGWLYTQ</sequence>
<dbReference type="PANTHER" id="PTHR43108">
    <property type="entry name" value="N-ACETYLGLUCOSAMINE-6-SULFATASE FAMILY MEMBER"/>
    <property type="match status" value="1"/>
</dbReference>
<dbReference type="SUPFAM" id="SSF53649">
    <property type="entry name" value="Alkaline phosphatase-like"/>
    <property type="match status" value="1"/>
</dbReference>